<keyword evidence="2" id="KW-0472">Membrane</keyword>
<dbReference type="Proteomes" id="UP000186817">
    <property type="component" value="Unassembled WGS sequence"/>
</dbReference>
<accession>A0A1Q9EFU8</accession>
<keyword evidence="2" id="KW-1133">Transmembrane helix</keyword>
<feature type="compositionally biased region" description="Basic and acidic residues" evidence="1">
    <location>
        <begin position="201"/>
        <end position="214"/>
    </location>
</feature>
<organism evidence="3 4">
    <name type="scientific">Symbiodinium microadriaticum</name>
    <name type="common">Dinoflagellate</name>
    <name type="synonym">Zooxanthella microadriatica</name>
    <dbReference type="NCBI Taxonomy" id="2951"/>
    <lineage>
        <taxon>Eukaryota</taxon>
        <taxon>Sar</taxon>
        <taxon>Alveolata</taxon>
        <taxon>Dinophyceae</taxon>
        <taxon>Suessiales</taxon>
        <taxon>Symbiodiniaceae</taxon>
        <taxon>Symbiodinium</taxon>
    </lineage>
</organism>
<feature type="region of interest" description="Disordered" evidence="1">
    <location>
        <begin position="196"/>
        <end position="233"/>
    </location>
</feature>
<evidence type="ECO:0000256" key="1">
    <source>
        <dbReference type="SAM" id="MobiDB-lite"/>
    </source>
</evidence>
<evidence type="ECO:0000313" key="3">
    <source>
        <dbReference type="EMBL" id="OLQ06314.1"/>
    </source>
</evidence>
<protein>
    <submittedName>
        <fullName evidence="3">Uncharacterized protein</fullName>
    </submittedName>
</protein>
<feature type="transmembrane region" description="Helical" evidence="2">
    <location>
        <begin position="501"/>
        <end position="520"/>
    </location>
</feature>
<dbReference type="OrthoDB" id="427619at2759"/>
<dbReference type="OMA" id="MNELEEH"/>
<gene>
    <name evidence="3" type="ORF">AK812_SmicGene10394</name>
</gene>
<proteinExistence type="predicted"/>
<feature type="region of interest" description="Disordered" evidence="1">
    <location>
        <begin position="78"/>
        <end position="176"/>
    </location>
</feature>
<feature type="transmembrane region" description="Helical" evidence="2">
    <location>
        <begin position="619"/>
        <end position="637"/>
    </location>
</feature>
<sequence length="638" mass="70489">MAQLDEHGHSICGVSTISIGLTTSTSDREMPAVAFARLAKEAEPNEWMAKIQESLQNIELSVSAQAASMEQLAIAIGQLTPKNSPSDPRTPEQMPGSERPAEAMASIPAPGEMPPALPPTVLGRVAEQSEESEFARSDASFRKSNVSRRRSRKSSGDGRASQALDRFLAGRDPQSSQYGMMNELEEHHAFRLIQARRTGRAHSETKKLRTRSRETPAQPVARNDSHSPSPQRRALTITSRAGAEDKEVMLSRVRRVSLEDLRNNYDAVLVSRAKLPTSTWQTEDATALTRVAWCLLCVTGLLTFRDGRFWRLLSWLSFAIIPGCATLALASFSLTVGADVSVVVTLCCFAFGVLMATVSLKHAGISLLLGPSEAALDEYAAEAGFLRDWWKVSRWRAVEVAVFSAVTLGVKASLNLLLTGSVWGATSTALEIWTGLVFWILAVYFVVLAYLHLHICCGLELAVDSFGLRFFKEMNMEQAIQEWNQVQATLRQVSRKLSGSLLLLGSSCLACLAILAEKVIQQPGMLTDPALLLPWVGWFYPLILMFLYTMFRAAAVTEKASRVAPLINAWTFQDPDQDEEQDTCWMDPDRQYVVQFINQSEAGFYIRGARLTVFNVQKMAYYFAALSFALFSQISALP</sequence>
<evidence type="ECO:0000256" key="2">
    <source>
        <dbReference type="SAM" id="Phobius"/>
    </source>
</evidence>
<dbReference type="AlphaFoldDB" id="A0A1Q9EFU8"/>
<feature type="transmembrane region" description="Helical" evidence="2">
    <location>
        <begin position="340"/>
        <end position="360"/>
    </location>
</feature>
<comment type="caution">
    <text evidence="3">The sequence shown here is derived from an EMBL/GenBank/DDBJ whole genome shotgun (WGS) entry which is preliminary data.</text>
</comment>
<feature type="transmembrane region" description="Helical" evidence="2">
    <location>
        <begin position="312"/>
        <end position="334"/>
    </location>
</feature>
<reference evidence="3 4" key="1">
    <citation type="submission" date="2016-02" db="EMBL/GenBank/DDBJ databases">
        <title>Genome analysis of coral dinoflagellate symbionts highlights evolutionary adaptations to a symbiotic lifestyle.</title>
        <authorList>
            <person name="Aranda M."/>
            <person name="Li Y."/>
            <person name="Liew Y.J."/>
            <person name="Baumgarten S."/>
            <person name="Simakov O."/>
            <person name="Wilson M."/>
            <person name="Piel J."/>
            <person name="Ashoor H."/>
            <person name="Bougouffa S."/>
            <person name="Bajic V.B."/>
            <person name="Ryu T."/>
            <person name="Ravasi T."/>
            <person name="Bayer T."/>
            <person name="Micklem G."/>
            <person name="Kim H."/>
            <person name="Bhak J."/>
            <person name="Lajeunesse T.C."/>
            <person name="Voolstra C.R."/>
        </authorList>
    </citation>
    <scope>NUCLEOTIDE SEQUENCE [LARGE SCALE GENOMIC DNA]</scope>
    <source>
        <strain evidence="3 4">CCMP2467</strain>
    </source>
</reference>
<feature type="transmembrane region" description="Helical" evidence="2">
    <location>
        <begin position="397"/>
        <end position="418"/>
    </location>
</feature>
<name>A0A1Q9EFU8_SYMMI</name>
<dbReference type="EMBL" id="LSRX01000163">
    <property type="protein sequence ID" value="OLQ06314.1"/>
    <property type="molecule type" value="Genomic_DNA"/>
</dbReference>
<feature type="transmembrane region" description="Helical" evidence="2">
    <location>
        <begin position="532"/>
        <end position="551"/>
    </location>
</feature>
<keyword evidence="4" id="KW-1185">Reference proteome</keyword>
<keyword evidence="2" id="KW-0812">Transmembrane</keyword>
<evidence type="ECO:0000313" key="4">
    <source>
        <dbReference type="Proteomes" id="UP000186817"/>
    </source>
</evidence>
<feature type="transmembrane region" description="Helical" evidence="2">
    <location>
        <begin position="430"/>
        <end position="451"/>
    </location>
</feature>